<keyword evidence="3 5" id="KW-0274">FAD</keyword>
<evidence type="ECO:0000259" key="7">
    <source>
        <dbReference type="Pfam" id="PF02852"/>
    </source>
</evidence>
<dbReference type="Proteomes" id="UP000297907">
    <property type="component" value="Unassembled WGS sequence"/>
</dbReference>
<dbReference type="PANTHER" id="PTHR22912:SF151">
    <property type="entry name" value="DIHYDROLIPOYL DEHYDROGENASE, MITOCHONDRIAL"/>
    <property type="match status" value="1"/>
</dbReference>
<protein>
    <submittedName>
        <fullName evidence="9">NAD(P)/FAD-dependent oxidoreductase</fullName>
    </submittedName>
</protein>
<dbReference type="Gene3D" id="3.50.50.60">
    <property type="entry name" value="FAD/NAD(P)-binding domain"/>
    <property type="match status" value="2"/>
</dbReference>
<feature type="binding site" evidence="5">
    <location>
        <begin position="196"/>
        <end position="203"/>
    </location>
    <ligand>
        <name>NAD(+)</name>
        <dbReference type="ChEBI" id="CHEBI:57540"/>
    </ligand>
</feature>
<feature type="binding site" evidence="5">
    <location>
        <begin position="159"/>
        <end position="161"/>
    </location>
    <ligand>
        <name>FAD</name>
        <dbReference type="ChEBI" id="CHEBI:57692"/>
    </ligand>
</feature>
<dbReference type="PANTHER" id="PTHR22912">
    <property type="entry name" value="DISULFIDE OXIDOREDUCTASE"/>
    <property type="match status" value="1"/>
</dbReference>
<dbReference type="PIRSF" id="PIRSF000350">
    <property type="entry name" value="Mercury_reductase_MerA"/>
    <property type="match status" value="1"/>
</dbReference>
<feature type="domain" description="FAD/NAD(P)-binding" evidence="8">
    <location>
        <begin position="21"/>
        <end position="335"/>
    </location>
</feature>
<sequence>MTDSEATSATQTSTSAATRTYDVIVIGAGAVGENVADRTVQGGLSTLIVEAELVGGECSYWACMPSKVLLRSGAALAAARRVAGAAEAITGRLDVAAVLKRRTAFTHDWNDDSQADWLASAGIDLLRGHARLSGTREVTVQTKDGPVVVNATHAVVLSTGSSALMPDIDGLADVSPWTSRDATSVTTLPGHLAIIGGGVVAVEMAAAYRSLGTEVTLLVRSSLLRDQEPFAGELVAAALTDAGVDVLTGASPTAARRTETGQVALVLADGRTITVDEVLVATGRVPRSEDLGLETVGLTPGQWVGVDDTLLVTGDSAALAGDWLYATGDINHRALLTHQGKYQARAAGDVIAARATGRIVDDAPWGTHVATADHAAVPQVTFTDPEVASVGRTAAAAEKAGYRIRVLDYDLAGVAGASVLADGYTGRARAIVDLDTEVLLGVTFVGAGVGELLHAATIAVVGEVPISRLWHAVPSYPTLSEVWLRLLETYGRPPATSDRSL</sequence>
<dbReference type="InterPro" id="IPR050151">
    <property type="entry name" value="Class-I_Pyr_Nuc-Dis_Oxidored"/>
</dbReference>
<dbReference type="InterPro" id="IPR001100">
    <property type="entry name" value="Pyr_nuc-diS_OxRdtase"/>
</dbReference>
<keyword evidence="10" id="KW-1185">Reference proteome</keyword>
<dbReference type="InterPro" id="IPR016156">
    <property type="entry name" value="FAD/NAD-linked_Rdtase_dimer_sf"/>
</dbReference>
<dbReference type="InterPro" id="IPR004099">
    <property type="entry name" value="Pyr_nucl-diS_OxRdtase_dimer"/>
</dbReference>
<evidence type="ECO:0000256" key="2">
    <source>
        <dbReference type="ARBA" id="ARBA00022630"/>
    </source>
</evidence>
<dbReference type="GO" id="GO:0050660">
    <property type="term" value="F:flavin adenine dinucleotide binding"/>
    <property type="evidence" value="ECO:0007669"/>
    <property type="project" value="TreeGrafter"/>
</dbReference>
<dbReference type="SUPFAM" id="SSF51905">
    <property type="entry name" value="FAD/NAD(P)-binding domain"/>
    <property type="match status" value="1"/>
</dbReference>
<keyword evidence="5" id="KW-0547">Nucleotide-binding</keyword>
<keyword evidence="4 5" id="KW-0520">NAD</keyword>
<dbReference type="PRINTS" id="PR00368">
    <property type="entry name" value="FADPNR"/>
</dbReference>
<feature type="binding site" evidence="5">
    <location>
        <position position="329"/>
    </location>
    <ligand>
        <name>FAD</name>
        <dbReference type="ChEBI" id="CHEBI:57692"/>
    </ligand>
</feature>
<keyword evidence="2" id="KW-0285">Flavoprotein</keyword>
<dbReference type="PRINTS" id="PR00411">
    <property type="entry name" value="PNDRDTASEI"/>
</dbReference>
<evidence type="ECO:0000256" key="1">
    <source>
        <dbReference type="ARBA" id="ARBA00007532"/>
    </source>
</evidence>
<evidence type="ECO:0000313" key="10">
    <source>
        <dbReference type="Proteomes" id="UP000297907"/>
    </source>
</evidence>
<dbReference type="Pfam" id="PF02852">
    <property type="entry name" value="Pyr_redox_dim"/>
    <property type="match status" value="1"/>
</dbReference>
<dbReference type="InterPro" id="IPR036188">
    <property type="entry name" value="FAD/NAD-bd_sf"/>
</dbReference>
<proteinExistence type="inferred from homology"/>
<name>A0A4R8W5S8_9MICO</name>
<organism evidence="9 10">
    <name type="scientific">Cryobacterium adonitolivorans</name>
    <dbReference type="NCBI Taxonomy" id="1259189"/>
    <lineage>
        <taxon>Bacteria</taxon>
        <taxon>Bacillati</taxon>
        <taxon>Actinomycetota</taxon>
        <taxon>Actinomycetes</taxon>
        <taxon>Micrococcales</taxon>
        <taxon>Microbacteriaceae</taxon>
        <taxon>Cryobacterium</taxon>
    </lineage>
</organism>
<dbReference type="AlphaFoldDB" id="A0A4R8W5S8"/>
<comment type="caution">
    <text evidence="9">The sequence shown here is derived from an EMBL/GenBank/DDBJ whole genome shotgun (WGS) entry which is preliminary data.</text>
</comment>
<evidence type="ECO:0000256" key="3">
    <source>
        <dbReference type="ARBA" id="ARBA00022827"/>
    </source>
</evidence>
<accession>A0A4R8W5S8</accession>
<dbReference type="SUPFAM" id="SSF55424">
    <property type="entry name" value="FAD/NAD-linked reductases, dimerisation (C-terminal) domain"/>
    <property type="match status" value="1"/>
</dbReference>
<dbReference type="RefSeq" id="WP_134453255.1">
    <property type="nucleotide sequence ID" value="NZ_SOFL01000023.1"/>
</dbReference>
<comment type="cofactor">
    <cofactor evidence="5">
        <name>FAD</name>
        <dbReference type="ChEBI" id="CHEBI:57692"/>
    </cofactor>
    <text evidence="5">Binds 1 FAD per subunit.</text>
</comment>
<evidence type="ECO:0000256" key="5">
    <source>
        <dbReference type="PIRSR" id="PIRSR000350-3"/>
    </source>
</evidence>
<dbReference type="EMBL" id="SOFL01000023">
    <property type="protein sequence ID" value="TFC03181.1"/>
    <property type="molecule type" value="Genomic_DNA"/>
</dbReference>
<feature type="binding site" evidence="5">
    <location>
        <position position="67"/>
    </location>
    <ligand>
        <name>FAD</name>
        <dbReference type="ChEBI" id="CHEBI:57692"/>
    </ligand>
</feature>
<feature type="disulfide bond" description="Redox-active" evidence="6">
    <location>
        <begin position="58"/>
        <end position="63"/>
    </location>
</feature>
<dbReference type="Pfam" id="PF07992">
    <property type="entry name" value="Pyr_redox_2"/>
    <property type="match status" value="1"/>
</dbReference>
<dbReference type="InterPro" id="IPR023753">
    <property type="entry name" value="FAD/NAD-binding_dom"/>
</dbReference>
<evidence type="ECO:0000259" key="8">
    <source>
        <dbReference type="Pfam" id="PF07992"/>
    </source>
</evidence>
<dbReference type="GO" id="GO:0004148">
    <property type="term" value="F:dihydrolipoyl dehydrogenase (NADH) activity"/>
    <property type="evidence" value="ECO:0007669"/>
    <property type="project" value="TreeGrafter"/>
</dbReference>
<dbReference type="Gene3D" id="3.30.390.30">
    <property type="match status" value="1"/>
</dbReference>
<evidence type="ECO:0000313" key="9">
    <source>
        <dbReference type="EMBL" id="TFC03181.1"/>
    </source>
</evidence>
<feature type="binding site" evidence="5">
    <location>
        <position position="283"/>
    </location>
    <ligand>
        <name>NAD(+)</name>
        <dbReference type="ChEBI" id="CHEBI:57540"/>
    </ligand>
</feature>
<comment type="similarity">
    <text evidence="1">Belongs to the class-I pyridine nucleotide-disulfide oxidoreductase family.</text>
</comment>
<dbReference type="GO" id="GO:0006103">
    <property type="term" value="P:2-oxoglutarate metabolic process"/>
    <property type="evidence" value="ECO:0007669"/>
    <property type="project" value="TreeGrafter"/>
</dbReference>
<gene>
    <name evidence="9" type="ORF">E3O42_07005</name>
</gene>
<reference evidence="9 10" key="1">
    <citation type="submission" date="2019-03" db="EMBL/GenBank/DDBJ databases">
        <title>Genomics of glacier-inhabiting Cryobacterium strains.</title>
        <authorList>
            <person name="Liu Q."/>
            <person name="Xin Y.-H."/>
        </authorList>
    </citation>
    <scope>NUCLEOTIDE SEQUENCE [LARGE SCALE GENOMIC DNA]</scope>
    <source>
        <strain evidence="9 10">RHLS22-1</strain>
    </source>
</reference>
<evidence type="ECO:0000256" key="4">
    <source>
        <dbReference type="ARBA" id="ARBA00023027"/>
    </source>
</evidence>
<evidence type="ECO:0000256" key="6">
    <source>
        <dbReference type="PIRSR" id="PIRSR000350-4"/>
    </source>
</evidence>
<dbReference type="OrthoDB" id="9800167at2"/>
<feature type="domain" description="Pyridine nucleotide-disulphide oxidoreductase dimerisation" evidence="7">
    <location>
        <begin position="377"/>
        <end position="483"/>
    </location>
</feature>